<name>A0ABM0GUW3_SACKO</name>
<feature type="transmembrane region" description="Helical" evidence="13">
    <location>
        <begin position="68"/>
        <end position="89"/>
    </location>
</feature>
<keyword evidence="9 13" id="KW-0472">Membrane</keyword>
<dbReference type="Proteomes" id="UP000694865">
    <property type="component" value="Unplaced"/>
</dbReference>
<evidence type="ECO:0000256" key="5">
    <source>
        <dbReference type="ARBA" id="ARBA00022882"/>
    </source>
</evidence>
<evidence type="ECO:0000256" key="6">
    <source>
        <dbReference type="ARBA" id="ARBA00022958"/>
    </source>
</evidence>
<evidence type="ECO:0000256" key="1">
    <source>
        <dbReference type="ARBA" id="ARBA00004141"/>
    </source>
</evidence>
<dbReference type="InterPro" id="IPR016449">
    <property type="entry name" value="K_chnl_inward-rec_Kir"/>
</dbReference>
<dbReference type="SUPFAM" id="SSF81324">
    <property type="entry name" value="Voltage-gated potassium channels"/>
    <property type="match status" value="1"/>
</dbReference>
<dbReference type="Pfam" id="PF01007">
    <property type="entry name" value="IRK"/>
    <property type="match status" value="1"/>
</dbReference>
<keyword evidence="7 13" id="KW-1133">Transmembrane helix</keyword>
<dbReference type="SUPFAM" id="SSF81296">
    <property type="entry name" value="E set domains"/>
    <property type="match status" value="1"/>
</dbReference>
<dbReference type="InterPro" id="IPR040445">
    <property type="entry name" value="Kir_TM"/>
</dbReference>
<evidence type="ECO:0000256" key="7">
    <source>
        <dbReference type="ARBA" id="ARBA00022989"/>
    </source>
</evidence>
<keyword evidence="8 11" id="KW-0406">Ion transport</keyword>
<evidence type="ECO:0000256" key="11">
    <source>
        <dbReference type="RuleBase" id="RU003822"/>
    </source>
</evidence>
<dbReference type="InterPro" id="IPR014756">
    <property type="entry name" value="Ig_E-set"/>
</dbReference>
<evidence type="ECO:0000313" key="16">
    <source>
        <dbReference type="Proteomes" id="UP000694865"/>
    </source>
</evidence>
<evidence type="ECO:0000256" key="10">
    <source>
        <dbReference type="ARBA" id="ARBA00023303"/>
    </source>
</evidence>
<accession>A0ABM0GUW3</accession>
<evidence type="ECO:0000259" key="15">
    <source>
        <dbReference type="Pfam" id="PF17655"/>
    </source>
</evidence>
<dbReference type="PANTHER" id="PTHR11767:SF102">
    <property type="entry name" value="INWARDLY RECTIFYING POTASSIUM CHANNEL 1, ISOFORM F"/>
    <property type="match status" value="1"/>
</dbReference>
<feature type="compositionally biased region" description="Polar residues" evidence="12">
    <location>
        <begin position="400"/>
        <end position="413"/>
    </location>
</feature>
<evidence type="ECO:0000256" key="4">
    <source>
        <dbReference type="ARBA" id="ARBA00022692"/>
    </source>
</evidence>
<evidence type="ECO:0000256" key="13">
    <source>
        <dbReference type="SAM" id="Phobius"/>
    </source>
</evidence>
<keyword evidence="4 11" id="KW-0812">Transmembrane</keyword>
<dbReference type="Gene3D" id="1.10.287.70">
    <property type="match status" value="1"/>
</dbReference>
<keyword evidence="2 11" id="KW-0813">Transport</keyword>
<evidence type="ECO:0000256" key="8">
    <source>
        <dbReference type="ARBA" id="ARBA00023065"/>
    </source>
</evidence>
<dbReference type="PANTHER" id="PTHR11767">
    <property type="entry name" value="INWARD RECTIFIER POTASSIUM CHANNEL"/>
    <property type="match status" value="1"/>
</dbReference>
<sequence>MYRRGSRKENEFLIEMVDPITGKKRRHKRLVEKNGHCNILHLYSSSQNFRFLTDIFTTLVDIKWRYNLTIFTLVYLIGWILFGVFWWLIALQNGDLVPEHINDEEWKPCVSNVYSFKTAFLFSVETQTTIGYGYRSITDECWMGIVVVVLQSVFSCVIDAVMIGCVFAKIAKPKRRAQTLVFSKNAVIAQRDGKLVLMMQLADMRRSNLFEAHIRAKFVKHRRTEEGEHIPLYQYDLNVGYEYGVDRILLVWPLVIEHVIDSSSPLYEMSPDEIKHADFEILVILEGIVASTGMTTQKRTSYLPDEILWGHRFHDHLIEIQETSYCVNYTHLHTTVPHRTPLCSAKKLYESLEKLKKRKHEQRNEINQNQAQKGNTSSHDSNPMTDASEIIENENEADLKTTTSNDSNPTTEANCIKEINTDGNVELDINPENELLE</sequence>
<dbReference type="InterPro" id="IPR013518">
    <property type="entry name" value="K_chnl_inward-rec_Kir_cyto"/>
</dbReference>
<keyword evidence="3 11" id="KW-0633">Potassium transport</keyword>
<gene>
    <name evidence="17" type="primary">LOC100366674</name>
</gene>
<dbReference type="Gene3D" id="2.60.40.1400">
    <property type="entry name" value="G protein-activated inward rectifier potassium channel 1"/>
    <property type="match status" value="1"/>
</dbReference>
<dbReference type="InterPro" id="IPR041647">
    <property type="entry name" value="IRK_C"/>
</dbReference>
<keyword evidence="16" id="KW-1185">Reference proteome</keyword>
<evidence type="ECO:0000313" key="17">
    <source>
        <dbReference type="RefSeq" id="XP_002737873.1"/>
    </source>
</evidence>
<comment type="subcellular location">
    <subcellularLocation>
        <location evidence="1 11">Membrane</location>
        <topology evidence="1 11">Multi-pass membrane protein</topology>
    </subcellularLocation>
</comment>
<feature type="compositionally biased region" description="Polar residues" evidence="12">
    <location>
        <begin position="365"/>
        <end position="385"/>
    </location>
</feature>
<evidence type="ECO:0000259" key="14">
    <source>
        <dbReference type="Pfam" id="PF01007"/>
    </source>
</evidence>
<dbReference type="PIRSF" id="PIRSF005465">
    <property type="entry name" value="GIRK_kir"/>
    <property type="match status" value="1"/>
</dbReference>
<evidence type="ECO:0000256" key="9">
    <source>
        <dbReference type="ARBA" id="ARBA00023136"/>
    </source>
</evidence>
<reference evidence="17" key="1">
    <citation type="submission" date="2025-08" db="UniProtKB">
        <authorList>
            <consortium name="RefSeq"/>
        </authorList>
    </citation>
    <scope>IDENTIFICATION</scope>
    <source>
        <tissue evidence="17">Testes</tissue>
    </source>
</reference>
<evidence type="ECO:0000256" key="12">
    <source>
        <dbReference type="SAM" id="MobiDB-lite"/>
    </source>
</evidence>
<keyword evidence="5 11" id="KW-0851">Voltage-gated channel</keyword>
<feature type="transmembrane region" description="Helical" evidence="13">
    <location>
        <begin position="142"/>
        <end position="168"/>
    </location>
</feature>
<organism evidence="16 17">
    <name type="scientific">Saccoglossus kowalevskii</name>
    <name type="common">Acorn worm</name>
    <dbReference type="NCBI Taxonomy" id="10224"/>
    <lineage>
        <taxon>Eukaryota</taxon>
        <taxon>Metazoa</taxon>
        <taxon>Hemichordata</taxon>
        <taxon>Enteropneusta</taxon>
        <taxon>Harrimaniidae</taxon>
        <taxon>Saccoglossus</taxon>
    </lineage>
</organism>
<dbReference type="Pfam" id="PF17655">
    <property type="entry name" value="IRK_C"/>
    <property type="match status" value="1"/>
</dbReference>
<keyword evidence="10 11" id="KW-0407">Ion channel</keyword>
<dbReference type="GeneID" id="100366674"/>
<feature type="domain" description="Inward rectifier potassium channel C-terminal" evidence="15">
    <location>
        <begin position="180"/>
        <end position="350"/>
    </location>
</feature>
<feature type="region of interest" description="Disordered" evidence="12">
    <location>
        <begin position="357"/>
        <end position="437"/>
    </location>
</feature>
<evidence type="ECO:0000256" key="2">
    <source>
        <dbReference type="ARBA" id="ARBA00022448"/>
    </source>
</evidence>
<comment type="similarity">
    <text evidence="11">Belongs to the inward rectifier-type potassium channel (TC 1.A.2.1) family.</text>
</comment>
<dbReference type="RefSeq" id="XP_002737873.1">
    <property type="nucleotide sequence ID" value="XM_002737827.2"/>
</dbReference>
<dbReference type="PRINTS" id="PR01320">
    <property type="entry name" value="KIRCHANNEL"/>
</dbReference>
<protein>
    <submittedName>
        <fullName evidence="17">Inward rectifier potassium channel 2-like</fullName>
    </submittedName>
</protein>
<evidence type="ECO:0000256" key="3">
    <source>
        <dbReference type="ARBA" id="ARBA00022538"/>
    </source>
</evidence>
<proteinExistence type="inferred from homology"/>
<feature type="domain" description="Potassium channel inwardly rectifying transmembrane" evidence="14">
    <location>
        <begin position="31"/>
        <end position="173"/>
    </location>
</feature>
<keyword evidence="6 11" id="KW-0630">Potassium</keyword>